<dbReference type="Pfam" id="PF08708">
    <property type="entry name" value="PriCT_1"/>
    <property type="match status" value="1"/>
</dbReference>
<dbReference type="SMART" id="SM00942">
    <property type="entry name" value="PriCT_1"/>
    <property type="match status" value="1"/>
</dbReference>
<protein>
    <submittedName>
        <fullName evidence="2">Primase alpha helix C-terminal domain-containing protein</fullName>
    </submittedName>
</protein>
<evidence type="ECO:0000259" key="1">
    <source>
        <dbReference type="SMART" id="SM00942"/>
    </source>
</evidence>
<reference evidence="2 3" key="1">
    <citation type="submission" date="2023-03" db="EMBL/GenBank/DDBJ databases">
        <authorList>
            <person name="Shen W."/>
            <person name="Cai J."/>
        </authorList>
    </citation>
    <scope>NUCLEOTIDE SEQUENCE [LARGE SCALE GENOMIC DNA]</scope>
    <source>
        <strain evidence="2 3">B101</strain>
    </source>
</reference>
<evidence type="ECO:0000313" key="2">
    <source>
        <dbReference type="EMBL" id="MDT2828982.1"/>
    </source>
</evidence>
<dbReference type="Proteomes" id="UP001265301">
    <property type="component" value="Unassembled WGS sequence"/>
</dbReference>
<dbReference type="InterPro" id="IPR014820">
    <property type="entry name" value="PriCT_1"/>
</dbReference>
<keyword evidence="3" id="KW-1185">Reference proteome</keyword>
<dbReference type="EMBL" id="JARQBN010000024">
    <property type="protein sequence ID" value="MDT2828982.1"/>
    <property type="molecule type" value="Genomic_DNA"/>
</dbReference>
<gene>
    <name evidence="2" type="ORF">P7H59_11075</name>
</gene>
<proteinExistence type="predicted"/>
<organism evidence="2 3">
    <name type="scientific">Enterococcus viikkiensis</name>
    <dbReference type="NCBI Taxonomy" id="930854"/>
    <lineage>
        <taxon>Bacteria</taxon>
        <taxon>Bacillati</taxon>
        <taxon>Bacillota</taxon>
        <taxon>Bacilli</taxon>
        <taxon>Lactobacillales</taxon>
        <taxon>Enterococcaceae</taxon>
        <taxon>Enterococcus</taxon>
    </lineage>
</organism>
<accession>A0ABU3FVQ7</accession>
<name>A0ABU3FVQ7_9ENTE</name>
<sequence>MIYVGKVRPSIMEPPIDKSIIEFFKEYEPPTVIVPDDEGGQKKLKTMGIDGFIAGKMKALIRKNDNLIYRDCLILDLDDVIVSEKQLIDSVATELKGLEFVLYPSVSHGLKGVRYRLIVPLDRAVNEKDYRSLLEIFFNKILSKVIRTVDKSNFTWSQIMLLPCITQYSNKDQLLICEGKRKLPVDEVLLYMKDHTAKKRKAPVNKFQKGGSRYRNTTTELFESLVAGCEEGNRNNLIASITGGLLARAVDVAAVLELVKVANQYFAEPLSEKEVEATFYSIAKKELSAS</sequence>
<comment type="caution">
    <text evidence="2">The sequence shown here is derived from an EMBL/GenBank/DDBJ whole genome shotgun (WGS) entry which is preliminary data.</text>
</comment>
<feature type="domain" description="Primase C-terminal 1" evidence="1">
    <location>
        <begin position="223"/>
        <end position="288"/>
    </location>
</feature>
<evidence type="ECO:0000313" key="3">
    <source>
        <dbReference type="Proteomes" id="UP001265301"/>
    </source>
</evidence>
<dbReference type="RefSeq" id="WP_311819571.1">
    <property type="nucleotide sequence ID" value="NZ_JARQBN010000024.1"/>
</dbReference>